<feature type="transmembrane region" description="Helical" evidence="7">
    <location>
        <begin position="135"/>
        <end position="153"/>
    </location>
</feature>
<name>I8U657_9ALTE</name>
<dbReference type="EMBL" id="AKKU01000028">
    <property type="protein sequence ID" value="EIW87503.1"/>
    <property type="molecule type" value="Genomic_DNA"/>
</dbReference>
<dbReference type="InterPro" id="IPR003841">
    <property type="entry name" value="Na/Pi_transpt"/>
</dbReference>
<keyword evidence="5 7" id="KW-0472">Membrane</keyword>
<evidence type="ECO:0000256" key="6">
    <source>
        <dbReference type="SAM" id="MobiDB-lite"/>
    </source>
</evidence>
<dbReference type="AlphaFoldDB" id="I8U657"/>
<sequence length="535" mass="57913">MLSDILIGLGALGLILLGMDWLSKGLKAAAGRALMQFLERSTQKSWQGLLFGTAATVAVQSSTVITVTTIGFVNAGILSLQNAAFVIYGSNVGTSLTGWFVALVGMQFKIDALAMPLIGVGALLKLFAKSARRQGFGEALVGFGLFFLGLAYLKDSFDTVFVDIEFSLLSELGVWGLLLGVLIGTLLTVVMQASIAVLALVITATSTGVIPLSVAAAFVIGANLGTTSTAIISTLAATAKAKRLAMLHVIFNVVTGVVAIIILTPLLWLISLLQNALFHDPNPALSLALFHTLFNILGVLLMWPLTSRLVLFLNSRFRAQKAGQLRVLDASSLSIPAVAIKTLSMESLRVGQLISGQALLLSQGKTLSSQSIEQIRQLQSEISHYLTLLGKSQLTEQESQALNELIKNQLRLEMTLQLLPELAEQAERDPQAFVPEQALWQQLSSAHWPDAAQQIRSCYRDLMRQRQKLKEQLYLLVLTERLSNDSGGDQLLRFAELRRFNQQLTRAMLALAKLHGPQPAPQTSAVNHKEISHAS</sequence>
<comment type="subcellular location">
    <subcellularLocation>
        <location evidence="1">Cell membrane</location>
        <topology evidence="1">Multi-pass membrane protein</topology>
    </subcellularLocation>
</comment>
<dbReference type="NCBIfam" id="NF037997">
    <property type="entry name" value="Na_Pi_symport"/>
    <property type="match status" value="1"/>
</dbReference>
<evidence type="ECO:0000313" key="8">
    <source>
        <dbReference type="EMBL" id="EIW87503.1"/>
    </source>
</evidence>
<evidence type="ECO:0000256" key="1">
    <source>
        <dbReference type="ARBA" id="ARBA00004651"/>
    </source>
</evidence>
<keyword evidence="4 7" id="KW-1133">Transmembrane helix</keyword>
<feature type="region of interest" description="Disordered" evidence="6">
    <location>
        <begin position="515"/>
        <end position="535"/>
    </location>
</feature>
<feature type="transmembrane region" description="Helical" evidence="7">
    <location>
        <begin position="249"/>
        <end position="273"/>
    </location>
</feature>
<dbReference type="GO" id="GO:0044341">
    <property type="term" value="P:sodium-dependent phosphate transport"/>
    <property type="evidence" value="ECO:0007669"/>
    <property type="project" value="InterPro"/>
</dbReference>
<protein>
    <submittedName>
        <fullName evidence="8">Na+/Pi-cotransporter</fullName>
    </submittedName>
</protein>
<evidence type="ECO:0000256" key="5">
    <source>
        <dbReference type="ARBA" id="ARBA00023136"/>
    </source>
</evidence>
<evidence type="ECO:0000313" key="9">
    <source>
        <dbReference type="Proteomes" id="UP000035062"/>
    </source>
</evidence>
<gene>
    <name evidence="8" type="ORF">AGRI_15831</name>
</gene>
<accession>I8U657</accession>
<dbReference type="GO" id="GO:0005436">
    <property type="term" value="F:sodium:phosphate symporter activity"/>
    <property type="evidence" value="ECO:0007669"/>
    <property type="project" value="InterPro"/>
</dbReference>
<dbReference type="eggNOG" id="COG1283">
    <property type="taxonomic scope" value="Bacteria"/>
</dbReference>
<dbReference type="PATRIC" id="fig|1195246.3.peg.3141"/>
<feature type="transmembrane region" description="Helical" evidence="7">
    <location>
        <begin position="173"/>
        <end position="202"/>
    </location>
</feature>
<reference evidence="8 9" key="1">
    <citation type="journal article" date="2012" name="J. Bacteriol.">
        <title>Genome Sequence of Pectin-Degrading Alishewanella agri, Isolated from Landfill Soil.</title>
        <authorList>
            <person name="Kim J."/>
            <person name="Jung J."/>
            <person name="Sung J.S."/>
            <person name="Chun J."/>
            <person name="Park W."/>
        </authorList>
    </citation>
    <scope>NUCLEOTIDE SEQUENCE [LARGE SCALE GENOMIC DNA]</scope>
    <source>
        <strain evidence="8 9">BL06</strain>
    </source>
</reference>
<dbReference type="RefSeq" id="WP_008985895.1">
    <property type="nucleotide sequence ID" value="NZ_AKKU01000028.1"/>
</dbReference>
<feature type="transmembrane region" description="Helical" evidence="7">
    <location>
        <begin position="285"/>
        <end position="305"/>
    </location>
</feature>
<dbReference type="STRING" id="1195246.AGRI_15831"/>
<feature type="transmembrane region" description="Helical" evidence="7">
    <location>
        <begin position="112"/>
        <end position="128"/>
    </location>
</feature>
<dbReference type="PANTHER" id="PTHR10010">
    <property type="entry name" value="SOLUTE CARRIER FAMILY 34 SODIUM PHOSPHATE , MEMBER 2-RELATED"/>
    <property type="match status" value="1"/>
</dbReference>
<feature type="transmembrane region" description="Helical" evidence="7">
    <location>
        <begin position="85"/>
        <end position="106"/>
    </location>
</feature>
<evidence type="ECO:0000256" key="7">
    <source>
        <dbReference type="SAM" id="Phobius"/>
    </source>
</evidence>
<dbReference type="PANTHER" id="PTHR10010:SF46">
    <property type="entry name" value="SODIUM-DEPENDENT PHOSPHATE TRANSPORT PROTEIN 2B"/>
    <property type="match status" value="1"/>
</dbReference>
<keyword evidence="2" id="KW-1003">Cell membrane</keyword>
<evidence type="ECO:0000256" key="3">
    <source>
        <dbReference type="ARBA" id="ARBA00022692"/>
    </source>
</evidence>
<dbReference type="Proteomes" id="UP000035062">
    <property type="component" value="Unassembled WGS sequence"/>
</dbReference>
<keyword evidence="3 7" id="KW-0812">Transmembrane</keyword>
<dbReference type="GO" id="GO:0005886">
    <property type="term" value="C:plasma membrane"/>
    <property type="evidence" value="ECO:0007669"/>
    <property type="project" value="UniProtKB-SubCell"/>
</dbReference>
<dbReference type="Pfam" id="PF02690">
    <property type="entry name" value="Na_Pi_cotrans"/>
    <property type="match status" value="2"/>
</dbReference>
<proteinExistence type="predicted"/>
<evidence type="ECO:0000256" key="2">
    <source>
        <dbReference type="ARBA" id="ARBA00022475"/>
    </source>
</evidence>
<evidence type="ECO:0000256" key="4">
    <source>
        <dbReference type="ARBA" id="ARBA00022989"/>
    </source>
</evidence>
<feature type="transmembrane region" description="Helical" evidence="7">
    <location>
        <begin position="49"/>
        <end position="73"/>
    </location>
</feature>
<organism evidence="8 9">
    <name type="scientific">Alishewanella agri BL06</name>
    <dbReference type="NCBI Taxonomy" id="1195246"/>
    <lineage>
        <taxon>Bacteria</taxon>
        <taxon>Pseudomonadati</taxon>
        <taxon>Pseudomonadota</taxon>
        <taxon>Gammaproteobacteria</taxon>
        <taxon>Alteromonadales</taxon>
        <taxon>Alteromonadaceae</taxon>
        <taxon>Alishewanella</taxon>
    </lineage>
</organism>
<keyword evidence="9" id="KW-1185">Reference proteome</keyword>
<comment type="caution">
    <text evidence="8">The sequence shown here is derived from an EMBL/GenBank/DDBJ whole genome shotgun (WGS) entry which is preliminary data.</text>
</comment>